<comment type="subcellular location">
    <subcellularLocation>
        <location evidence="6">Cytoplasm</location>
    </subcellularLocation>
</comment>
<comment type="catalytic activity">
    <reaction evidence="6">
        <text>N-acetyl-L-glutamate 5-semialdehyde + phosphate + NADP(+) = N-acetyl-L-glutamyl 5-phosphate + NADPH + H(+)</text>
        <dbReference type="Rhea" id="RHEA:21588"/>
        <dbReference type="ChEBI" id="CHEBI:15378"/>
        <dbReference type="ChEBI" id="CHEBI:29123"/>
        <dbReference type="ChEBI" id="CHEBI:43474"/>
        <dbReference type="ChEBI" id="CHEBI:57783"/>
        <dbReference type="ChEBI" id="CHEBI:57936"/>
        <dbReference type="ChEBI" id="CHEBI:58349"/>
        <dbReference type="EC" id="1.2.1.38"/>
    </reaction>
</comment>
<sequence length="328" mass="36723">MNAKKKIFVDGMSGTTGLEIHERLSKYTNIELIKIDYDKRRDLDERKRCINEADIVFLCLPDDAAKEVVSLVENPNTKIIDTSTAHRTAQGWTYGLPELSYAHKEAIKGSKRVSNPGCHATAFILSVYPLVQHNIMSPDYPVTCHSITGYSGGGKSLIEKYEDNNKDNPYTKAPRPYSLGLNHKHLKEMMMHTGLTQSPVFLPIVAGYYKGLATTIPVHTRLLNKKLNGKELHGVYKEHYKGQKFIKVMPYIDEESLKSDEINKIIFDGGLDITACNNTNRAEIFVLGNDERGIAMIITRIDNLGKGASGAAIQNMNLMLGFEEDFNL</sequence>
<comment type="function">
    <text evidence="6">Catalyzes the NADPH-dependent reduction of N-acetyl-5-glutamyl phosphate to yield N-acetyl-L-glutamate 5-semialdehyde.</text>
</comment>
<evidence type="ECO:0000256" key="1">
    <source>
        <dbReference type="ARBA" id="ARBA00022490"/>
    </source>
</evidence>
<dbReference type="SUPFAM" id="SSF51735">
    <property type="entry name" value="NAD(P)-binding Rossmann-fold domains"/>
    <property type="match status" value="1"/>
</dbReference>
<dbReference type="CDD" id="cd23935">
    <property type="entry name" value="AGPR_2_C"/>
    <property type="match status" value="1"/>
</dbReference>
<dbReference type="InterPro" id="IPR058924">
    <property type="entry name" value="AGPR_dimerisation_dom"/>
</dbReference>
<evidence type="ECO:0000313" key="9">
    <source>
        <dbReference type="Proteomes" id="UP000236497"/>
    </source>
</evidence>
<dbReference type="SMART" id="SM00859">
    <property type="entry name" value="Semialdhyde_dh"/>
    <property type="match status" value="1"/>
</dbReference>
<dbReference type="SUPFAM" id="SSF55347">
    <property type="entry name" value="Glyceraldehyde-3-phosphate dehydrogenase-like, C-terminal domain"/>
    <property type="match status" value="1"/>
</dbReference>
<comment type="similarity">
    <text evidence="6">Belongs to the NAGSA dehydrogenase family. Type 2 subfamily.</text>
</comment>
<evidence type="ECO:0000256" key="4">
    <source>
        <dbReference type="ARBA" id="ARBA00022857"/>
    </source>
</evidence>
<dbReference type="InterPro" id="IPR036291">
    <property type="entry name" value="NAD(P)-bd_dom_sf"/>
</dbReference>
<dbReference type="InterPro" id="IPR050085">
    <property type="entry name" value="AGPR"/>
</dbReference>
<dbReference type="InterPro" id="IPR000534">
    <property type="entry name" value="Semialdehyde_DH_NAD-bd"/>
</dbReference>
<keyword evidence="1 6" id="KW-0963">Cytoplasm</keyword>
<name>A0A0H5SHR6_HERHM</name>
<dbReference type="PANTHER" id="PTHR32338">
    <property type="entry name" value="N-ACETYL-GAMMA-GLUTAMYL-PHOSPHATE REDUCTASE, CHLOROPLASTIC-RELATED-RELATED"/>
    <property type="match status" value="1"/>
</dbReference>
<evidence type="ECO:0000256" key="6">
    <source>
        <dbReference type="HAMAP-Rule" id="MF_01110"/>
    </source>
</evidence>
<gene>
    <name evidence="8" type="primary">argC2</name>
    <name evidence="6" type="synonym">argC</name>
    <name evidence="8" type="ORF">HHT355_1804</name>
</gene>
<dbReference type="GO" id="GO:0005737">
    <property type="term" value="C:cytoplasm"/>
    <property type="evidence" value="ECO:0007669"/>
    <property type="project" value="UniProtKB-SubCell"/>
</dbReference>
<evidence type="ECO:0000256" key="5">
    <source>
        <dbReference type="ARBA" id="ARBA00023002"/>
    </source>
</evidence>
<feature type="domain" description="Semialdehyde dehydrogenase NAD-binding" evidence="7">
    <location>
        <begin position="6"/>
        <end position="107"/>
    </location>
</feature>
<dbReference type="InterPro" id="IPR010136">
    <property type="entry name" value="AGPR_type-2"/>
</dbReference>
<dbReference type="HAMAP" id="MF_01110">
    <property type="entry name" value="ArgC_type2"/>
    <property type="match status" value="1"/>
</dbReference>
<accession>A0A0H5SHR6</accession>
<dbReference type="GO" id="GO:0051287">
    <property type="term" value="F:NAD binding"/>
    <property type="evidence" value="ECO:0007669"/>
    <property type="project" value="InterPro"/>
</dbReference>
<evidence type="ECO:0000256" key="2">
    <source>
        <dbReference type="ARBA" id="ARBA00022571"/>
    </source>
</evidence>
<dbReference type="Pfam" id="PF01118">
    <property type="entry name" value="Semialdhyde_dh"/>
    <property type="match status" value="1"/>
</dbReference>
<evidence type="ECO:0000256" key="3">
    <source>
        <dbReference type="ARBA" id="ARBA00022605"/>
    </source>
</evidence>
<comment type="pathway">
    <text evidence="6">Amino-acid biosynthesis; L-arginine biosynthesis; N(2)-acetyl-L-ornithine from L-glutamate: step 3/4.</text>
</comment>
<dbReference type="NCBIfam" id="TIGR01851">
    <property type="entry name" value="argC_other"/>
    <property type="match status" value="1"/>
</dbReference>
<keyword evidence="9" id="KW-1185">Reference proteome</keyword>
<evidence type="ECO:0000313" key="8">
    <source>
        <dbReference type="EMBL" id="CRZ35004.1"/>
    </source>
</evidence>
<dbReference type="Gene3D" id="3.40.50.720">
    <property type="entry name" value="NAD(P)-binding Rossmann-like Domain"/>
    <property type="match status" value="1"/>
</dbReference>
<dbReference type="EC" id="1.2.1.38" evidence="6"/>
<keyword evidence="2 6" id="KW-0055">Arginine biosynthesis</keyword>
<proteinExistence type="inferred from homology"/>
<feature type="active site" evidence="6">
    <location>
        <position position="118"/>
    </location>
</feature>
<dbReference type="GO" id="GO:0003942">
    <property type="term" value="F:N-acetyl-gamma-glutamyl-phosphate reductase activity"/>
    <property type="evidence" value="ECO:0007669"/>
    <property type="project" value="UniProtKB-UniRule"/>
</dbReference>
<dbReference type="Proteomes" id="UP000236497">
    <property type="component" value="Unassembled WGS sequence"/>
</dbReference>
<dbReference type="PANTHER" id="PTHR32338:SF10">
    <property type="entry name" value="N-ACETYL-GAMMA-GLUTAMYL-PHOSPHATE REDUCTASE, CHLOROPLASTIC-RELATED"/>
    <property type="match status" value="1"/>
</dbReference>
<protein>
    <recommendedName>
        <fullName evidence="6">N-acetyl-gamma-glutamyl-phosphate reductase</fullName>
        <shortName evidence="6">AGPR</shortName>
        <ecNumber evidence="6">1.2.1.38</ecNumber>
    </recommendedName>
    <alternativeName>
        <fullName evidence="6">N-acetyl-glutamate semialdehyde dehydrogenase</fullName>
        <shortName evidence="6">NAGSA dehydrogenase</shortName>
    </alternativeName>
</protein>
<reference evidence="8 9" key="1">
    <citation type="submission" date="2015-06" db="EMBL/GenBank/DDBJ databases">
        <authorList>
            <person name="Wibberg Daniel"/>
        </authorList>
    </citation>
    <scope>NUCLEOTIDE SEQUENCE [LARGE SCALE GENOMIC DNA]</scope>
    <source>
        <strain evidence="8 9">T3/55T</strain>
    </source>
</reference>
<keyword evidence="5 6" id="KW-0560">Oxidoreductase</keyword>
<dbReference type="Gene3D" id="3.30.360.10">
    <property type="entry name" value="Dihydrodipicolinate Reductase, domain 2"/>
    <property type="match status" value="1"/>
</dbReference>
<dbReference type="OrthoDB" id="9801289at2"/>
<dbReference type="UniPathway" id="UPA00068">
    <property type="reaction ID" value="UER00108"/>
</dbReference>
<dbReference type="CDD" id="cd17896">
    <property type="entry name" value="AGPR_2_N"/>
    <property type="match status" value="1"/>
</dbReference>
<dbReference type="RefSeq" id="WP_103203096.1">
    <property type="nucleotide sequence ID" value="NZ_CVTD020000017.1"/>
</dbReference>
<organism evidence="8 9">
    <name type="scientific">Herbinix hemicellulosilytica</name>
    <dbReference type="NCBI Taxonomy" id="1564487"/>
    <lineage>
        <taxon>Bacteria</taxon>
        <taxon>Bacillati</taxon>
        <taxon>Bacillota</taxon>
        <taxon>Clostridia</taxon>
        <taxon>Lachnospirales</taxon>
        <taxon>Lachnospiraceae</taxon>
        <taxon>Herbinix</taxon>
    </lineage>
</organism>
<dbReference type="EMBL" id="CVTD020000017">
    <property type="protein sequence ID" value="CRZ35004.1"/>
    <property type="molecule type" value="Genomic_DNA"/>
</dbReference>
<evidence type="ECO:0000259" key="7">
    <source>
        <dbReference type="SMART" id="SM00859"/>
    </source>
</evidence>
<dbReference type="AlphaFoldDB" id="A0A0H5SHR6"/>
<dbReference type="Pfam" id="PF22698">
    <property type="entry name" value="Semialdhyde_dhC_1"/>
    <property type="match status" value="1"/>
</dbReference>
<keyword evidence="4 6" id="KW-0521">NADP</keyword>
<keyword evidence="3 6" id="KW-0028">Amino-acid biosynthesis</keyword>
<dbReference type="GO" id="GO:0006526">
    <property type="term" value="P:L-arginine biosynthetic process"/>
    <property type="evidence" value="ECO:0007669"/>
    <property type="project" value="UniProtKB-UniRule"/>
</dbReference>